<feature type="region of interest" description="Disordered" evidence="1">
    <location>
        <begin position="17"/>
        <end position="40"/>
    </location>
</feature>
<dbReference type="Proteomes" id="UP001187415">
    <property type="component" value="Unassembled WGS sequence"/>
</dbReference>
<sequence length="66" mass="7428">MDTHWWGRKTKYDLSTEDVSYRDGKSGNERHNGALTDGTSAQNYYCHSDFTTSQTYKSASLPSSGE</sequence>
<proteinExistence type="predicted"/>
<evidence type="ECO:0000256" key="1">
    <source>
        <dbReference type="SAM" id="MobiDB-lite"/>
    </source>
</evidence>
<keyword evidence="3" id="KW-1185">Reference proteome</keyword>
<evidence type="ECO:0000313" key="2">
    <source>
        <dbReference type="EMBL" id="KAK2853577.1"/>
    </source>
</evidence>
<reference evidence="2" key="1">
    <citation type="submission" date="2023-07" db="EMBL/GenBank/DDBJ databases">
        <title>Chromosome-level Genome Assembly of Striped Snakehead (Channa striata).</title>
        <authorList>
            <person name="Liu H."/>
        </authorList>
    </citation>
    <scope>NUCLEOTIDE SEQUENCE</scope>
    <source>
        <strain evidence="2">Gz</strain>
        <tissue evidence="2">Muscle</tissue>
    </source>
</reference>
<comment type="caution">
    <text evidence="2">The sequence shown here is derived from an EMBL/GenBank/DDBJ whole genome shotgun (WGS) entry which is preliminary data.</text>
</comment>
<feature type="compositionally biased region" description="Basic and acidic residues" evidence="1">
    <location>
        <begin position="17"/>
        <end position="32"/>
    </location>
</feature>
<name>A0AA88SWU2_CHASR</name>
<dbReference type="EMBL" id="JAUPFM010000004">
    <property type="protein sequence ID" value="KAK2853577.1"/>
    <property type="molecule type" value="Genomic_DNA"/>
</dbReference>
<organism evidence="2 3">
    <name type="scientific">Channa striata</name>
    <name type="common">Snakehead murrel</name>
    <name type="synonym">Ophicephalus striatus</name>
    <dbReference type="NCBI Taxonomy" id="64152"/>
    <lineage>
        <taxon>Eukaryota</taxon>
        <taxon>Metazoa</taxon>
        <taxon>Chordata</taxon>
        <taxon>Craniata</taxon>
        <taxon>Vertebrata</taxon>
        <taxon>Euteleostomi</taxon>
        <taxon>Actinopterygii</taxon>
        <taxon>Neopterygii</taxon>
        <taxon>Teleostei</taxon>
        <taxon>Neoteleostei</taxon>
        <taxon>Acanthomorphata</taxon>
        <taxon>Anabantaria</taxon>
        <taxon>Anabantiformes</taxon>
        <taxon>Channoidei</taxon>
        <taxon>Channidae</taxon>
        <taxon>Channa</taxon>
    </lineage>
</organism>
<accession>A0AA88SWU2</accession>
<dbReference type="AlphaFoldDB" id="A0AA88SWU2"/>
<gene>
    <name evidence="2" type="ORF">Q5P01_006238</name>
</gene>
<protein>
    <submittedName>
        <fullName evidence="2">Uncharacterized protein</fullName>
    </submittedName>
</protein>
<evidence type="ECO:0000313" key="3">
    <source>
        <dbReference type="Proteomes" id="UP001187415"/>
    </source>
</evidence>